<feature type="transmembrane region" description="Helical" evidence="9">
    <location>
        <begin position="87"/>
        <end position="109"/>
    </location>
</feature>
<evidence type="ECO:0000256" key="1">
    <source>
        <dbReference type="ARBA" id="ARBA00004651"/>
    </source>
</evidence>
<feature type="transmembrane region" description="Helical" evidence="9">
    <location>
        <begin position="130"/>
        <end position="148"/>
    </location>
</feature>
<gene>
    <name evidence="9" type="primary">lnt</name>
    <name evidence="11" type="ordered locus">Sden_0811</name>
</gene>
<dbReference type="PROSITE" id="PS50263">
    <property type="entry name" value="CN_HYDROLASE"/>
    <property type="match status" value="1"/>
</dbReference>
<keyword evidence="12" id="KW-1185">Reference proteome</keyword>
<evidence type="ECO:0000256" key="2">
    <source>
        <dbReference type="ARBA" id="ARBA00010065"/>
    </source>
</evidence>
<dbReference type="InterPro" id="IPR003010">
    <property type="entry name" value="C-N_Hydrolase"/>
</dbReference>
<dbReference type="NCBIfam" id="TIGR00546">
    <property type="entry name" value="lnt"/>
    <property type="match status" value="2"/>
</dbReference>
<dbReference type="STRING" id="318161.Sden_0811"/>
<keyword evidence="11" id="KW-0449">Lipoprotein</keyword>
<dbReference type="Gene3D" id="3.60.110.10">
    <property type="entry name" value="Carbon-nitrogen hydrolase"/>
    <property type="match status" value="1"/>
</dbReference>
<comment type="subcellular location">
    <subcellularLocation>
        <location evidence="9">Cell inner membrane</location>
        <topology evidence="9">Multi-pass membrane protein</topology>
    </subcellularLocation>
    <subcellularLocation>
        <location evidence="1">Cell membrane</location>
        <topology evidence="1">Multi-pass membrane protein</topology>
    </subcellularLocation>
</comment>
<sequence length="541" mass="58782">MQTLPTLGPKQGLIRLVSAFAAGASTALAFAPYGFWIIYPIALGLSLFLGKNLSPKQAFNHWLCFGFGSFVFGISWVHVSIDTFGGMPLIVSMSLMALLALYLALYPALAGYLMARLESHKNTSIGKLSNLALFPALWVLTEWLRGWVMTGFPWLWAGYSQTQGPLSALASVIGALGLSFVIALVAASLAYACARPKSLSQLLPCMVILAVLALCTWLTPKLEQTSPSGETVKVALVQGNIAQSMKWQPDALWPTMLKYMDLTRTNFDAEIIIWPEAAIPAPESLVGDFLANANQVANMHDSAIITGIISHRNKDFYNSLIVLGNHNEAVQESGDYISANIQADVGVGVGVGVEPEANKGRNEFKKHHLLPIGEFVPFGDLLRPIAPLFNLPMSSFTRGDYLQPNLNAVGYQISPAICYEIVFPEQVRANVNDDTDMLLTVSNDAWFGSSNGPLQHMEIAQMRAIEMGRPLLRGTNNGVTAVVDHLGVIQAKLPQFETGVLRAEVVLVTGQTWFHRIGQAPLLWLSALIALGAAIIRRQGR</sequence>
<protein>
    <recommendedName>
        <fullName evidence="9">Apolipoprotein N-acyltransferase</fullName>
        <shortName evidence="9">ALP N-acyltransferase</shortName>
        <ecNumber evidence="9">2.3.1.269</ecNumber>
    </recommendedName>
</protein>
<dbReference type="GO" id="GO:0005886">
    <property type="term" value="C:plasma membrane"/>
    <property type="evidence" value="ECO:0007669"/>
    <property type="project" value="UniProtKB-SubCell"/>
</dbReference>
<keyword evidence="8 9" id="KW-0012">Acyltransferase</keyword>
<dbReference type="CDD" id="cd07571">
    <property type="entry name" value="ALP_N-acyl_transferase"/>
    <property type="match status" value="1"/>
</dbReference>
<evidence type="ECO:0000256" key="4">
    <source>
        <dbReference type="ARBA" id="ARBA00022679"/>
    </source>
</evidence>
<feature type="domain" description="CN hydrolase" evidence="10">
    <location>
        <begin position="237"/>
        <end position="507"/>
    </location>
</feature>
<dbReference type="HAMAP" id="MF_01148">
    <property type="entry name" value="Lnt"/>
    <property type="match status" value="1"/>
</dbReference>
<dbReference type="UniPathway" id="UPA00666"/>
<reference evidence="11 12" key="1">
    <citation type="submission" date="2006-03" db="EMBL/GenBank/DDBJ databases">
        <title>Complete sequence of Shewanella denitrificans OS217.</title>
        <authorList>
            <consortium name="US DOE Joint Genome Institute"/>
            <person name="Copeland A."/>
            <person name="Lucas S."/>
            <person name="Lapidus A."/>
            <person name="Barry K."/>
            <person name="Detter J.C."/>
            <person name="Glavina del Rio T."/>
            <person name="Hammon N."/>
            <person name="Israni S."/>
            <person name="Dalin E."/>
            <person name="Tice H."/>
            <person name="Pitluck S."/>
            <person name="Brettin T."/>
            <person name="Bruce D."/>
            <person name="Han C."/>
            <person name="Tapia R."/>
            <person name="Gilna P."/>
            <person name="Kiss H."/>
            <person name="Schmutz J."/>
            <person name="Larimer F."/>
            <person name="Land M."/>
            <person name="Hauser L."/>
            <person name="Kyrpides N."/>
            <person name="Lykidis A."/>
            <person name="Richardson P."/>
        </authorList>
    </citation>
    <scope>NUCLEOTIDE SEQUENCE [LARGE SCALE GENOMIC DNA]</scope>
    <source>
        <strain evidence="12">OS217 / ATCC BAA-1090 / DSM 15013</strain>
    </source>
</reference>
<evidence type="ECO:0000256" key="8">
    <source>
        <dbReference type="ARBA" id="ARBA00023315"/>
    </source>
</evidence>
<comment type="function">
    <text evidence="9">Catalyzes the phospholipid dependent N-acylation of the N-terminal cysteine of apolipoprotein, the last step in lipoprotein maturation.</text>
</comment>
<organism evidence="11 12">
    <name type="scientific">Shewanella denitrificans (strain OS217 / ATCC BAA-1090 / DSM 15013)</name>
    <dbReference type="NCBI Taxonomy" id="318161"/>
    <lineage>
        <taxon>Bacteria</taxon>
        <taxon>Pseudomonadati</taxon>
        <taxon>Pseudomonadota</taxon>
        <taxon>Gammaproteobacteria</taxon>
        <taxon>Alteromonadales</taxon>
        <taxon>Shewanellaceae</taxon>
        <taxon>Shewanella</taxon>
    </lineage>
</organism>
<dbReference type="EC" id="2.3.1.269" evidence="9"/>
<feature type="transmembrane region" description="Helical" evidence="9">
    <location>
        <begin position="168"/>
        <end position="192"/>
    </location>
</feature>
<keyword evidence="9" id="KW-0997">Cell inner membrane</keyword>
<dbReference type="KEGG" id="sdn:Sden_0811"/>
<keyword evidence="7 9" id="KW-0472">Membrane</keyword>
<feature type="transmembrane region" description="Helical" evidence="9">
    <location>
        <begin position="517"/>
        <end position="536"/>
    </location>
</feature>
<dbReference type="GO" id="GO:0042158">
    <property type="term" value="P:lipoprotein biosynthetic process"/>
    <property type="evidence" value="ECO:0007669"/>
    <property type="project" value="UniProtKB-UniRule"/>
</dbReference>
<dbReference type="PANTHER" id="PTHR38686">
    <property type="entry name" value="APOLIPOPROTEIN N-ACYLTRANSFERASE"/>
    <property type="match status" value="1"/>
</dbReference>
<dbReference type="Proteomes" id="UP000001982">
    <property type="component" value="Chromosome"/>
</dbReference>
<dbReference type="eggNOG" id="COG0815">
    <property type="taxonomic scope" value="Bacteria"/>
</dbReference>
<feature type="transmembrane region" description="Helical" evidence="9">
    <location>
        <begin position="36"/>
        <end position="54"/>
    </location>
</feature>
<evidence type="ECO:0000313" key="11">
    <source>
        <dbReference type="EMBL" id="ABE54100.1"/>
    </source>
</evidence>
<keyword evidence="4 9" id="KW-0808">Transferase</keyword>
<comment type="catalytic activity">
    <reaction evidence="9">
        <text>N-terminal S-1,2-diacyl-sn-glyceryl-L-cysteinyl-[lipoprotein] + a glycerophospholipid = N-acyl-S-1,2-diacyl-sn-glyceryl-L-cysteinyl-[lipoprotein] + a 2-acyl-sn-glycero-3-phospholipid + H(+)</text>
        <dbReference type="Rhea" id="RHEA:48228"/>
        <dbReference type="Rhea" id="RHEA-COMP:14681"/>
        <dbReference type="Rhea" id="RHEA-COMP:14684"/>
        <dbReference type="ChEBI" id="CHEBI:15378"/>
        <dbReference type="ChEBI" id="CHEBI:136912"/>
        <dbReference type="ChEBI" id="CHEBI:140656"/>
        <dbReference type="ChEBI" id="CHEBI:140657"/>
        <dbReference type="ChEBI" id="CHEBI:140660"/>
        <dbReference type="EC" id="2.3.1.269"/>
    </reaction>
</comment>
<dbReference type="SUPFAM" id="SSF56317">
    <property type="entry name" value="Carbon-nitrogen hydrolase"/>
    <property type="match status" value="2"/>
</dbReference>
<dbReference type="AlphaFoldDB" id="Q12R26"/>
<comment type="pathway">
    <text evidence="9">Protein modification; lipoprotein biosynthesis (N-acyl transfer).</text>
</comment>
<dbReference type="Pfam" id="PF20154">
    <property type="entry name" value="LNT_N"/>
    <property type="match status" value="1"/>
</dbReference>
<evidence type="ECO:0000256" key="7">
    <source>
        <dbReference type="ARBA" id="ARBA00023136"/>
    </source>
</evidence>
<evidence type="ECO:0000256" key="5">
    <source>
        <dbReference type="ARBA" id="ARBA00022692"/>
    </source>
</evidence>
<dbReference type="EMBL" id="CP000302">
    <property type="protein sequence ID" value="ABE54100.1"/>
    <property type="molecule type" value="Genomic_DNA"/>
</dbReference>
<feature type="transmembrane region" description="Helical" evidence="9">
    <location>
        <begin position="199"/>
        <end position="219"/>
    </location>
</feature>
<evidence type="ECO:0000259" key="10">
    <source>
        <dbReference type="PROSITE" id="PS50263"/>
    </source>
</evidence>
<feature type="transmembrane region" description="Helical" evidence="9">
    <location>
        <begin position="61"/>
        <end position="81"/>
    </location>
</feature>
<comment type="similarity">
    <text evidence="2 9">Belongs to the CN hydrolase family. Apolipoprotein N-acyltransferase subfamily.</text>
</comment>
<keyword evidence="6 9" id="KW-1133">Transmembrane helix</keyword>
<dbReference type="Pfam" id="PF00795">
    <property type="entry name" value="CN_hydrolase"/>
    <property type="match status" value="1"/>
</dbReference>
<name>Q12R26_SHEDO</name>
<dbReference type="GO" id="GO:0016410">
    <property type="term" value="F:N-acyltransferase activity"/>
    <property type="evidence" value="ECO:0007669"/>
    <property type="project" value="UniProtKB-UniRule"/>
</dbReference>
<dbReference type="PANTHER" id="PTHR38686:SF1">
    <property type="entry name" value="APOLIPOPROTEIN N-ACYLTRANSFERASE"/>
    <property type="match status" value="1"/>
</dbReference>
<evidence type="ECO:0000256" key="3">
    <source>
        <dbReference type="ARBA" id="ARBA00022475"/>
    </source>
</evidence>
<dbReference type="OrthoDB" id="9804277at2"/>
<dbReference type="InterPro" id="IPR036526">
    <property type="entry name" value="C-N_Hydrolase_sf"/>
</dbReference>
<keyword evidence="5 9" id="KW-0812">Transmembrane</keyword>
<dbReference type="HOGENOM" id="CLU_019563_3_0_6"/>
<keyword evidence="3 9" id="KW-1003">Cell membrane</keyword>
<evidence type="ECO:0000256" key="6">
    <source>
        <dbReference type="ARBA" id="ARBA00022989"/>
    </source>
</evidence>
<evidence type="ECO:0000256" key="9">
    <source>
        <dbReference type="HAMAP-Rule" id="MF_01148"/>
    </source>
</evidence>
<dbReference type="InterPro" id="IPR045378">
    <property type="entry name" value="LNT_N"/>
</dbReference>
<evidence type="ECO:0000313" key="12">
    <source>
        <dbReference type="Proteomes" id="UP000001982"/>
    </source>
</evidence>
<accession>Q12R26</accession>
<proteinExistence type="inferred from homology"/>
<dbReference type="RefSeq" id="WP_011495265.1">
    <property type="nucleotide sequence ID" value="NC_007954.1"/>
</dbReference>
<dbReference type="InterPro" id="IPR004563">
    <property type="entry name" value="Apolipo_AcylTrfase"/>
</dbReference>